<sequence length="121" mass="13893">MITPAGKTFYKEALLLSHQYHEMLSKIRSLTSMISDQLRIGTLPILSQYDLMPLLNKFQDDHPKIQLSVTETDDKELLDGFSCGKYDLILAREGMIDKEQYHFLPVAKDRLSVMLPDSHPL</sequence>
<feature type="domain" description="LysR substrate-binding" evidence="4">
    <location>
        <begin position="35"/>
        <end position="121"/>
    </location>
</feature>
<comment type="caution">
    <text evidence="5">The sequence shown here is derived from an EMBL/GenBank/DDBJ whole genome shotgun (WGS) entry which is preliminary data.</text>
</comment>
<dbReference type="CDD" id="cd05466">
    <property type="entry name" value="PBP2_LTTR_substrate"/>
    <property type="match status" value="1"/>
</dbReference>
<dbReference type="AlphaFoldDB" id="A0A6L5YTT2"/>
<name>A0A6L5YTT2_9FIRM</name>
<protein>
    <submittedName>
        <fullName evidence="5">LysR family transcriptional regulator</fullName>
    </submittedName>
</protein>
<evidence type="ECO:0000256" key="1">
    <source>
        <dbReference type="ARBA" id="ARBA00009437"/>
    </source>
</evidence>
<gene>
    <name evidence="5" type="ORF">FYJ75_10200</name>
</gene>
<dbReference type="InterPro" id="IPR005119">
    <property type="entry name" value="LysR_subst-bd"/>
</dbReference>
<evidence type="ECO:0000313" key="6">
    <source>
        <dbReference type="Proteomes" id="UP000474024"/>
    </source>
</evidence>
<keyword evidence="3" id="KW-0804">Transcription</keyword>
<evidence type="ECO:0000256" key="3">
    <source>
        <dbReference type="ARBA" id="ARBA00023163"/>
    </source>
</evidence>
<reference evidence="5 6" key="1">
    <citation type="submission" date="2019-08" db="EMBL/GenBank/DDBJ databases">
        <title>In-depth cultivation of the pig gut microbiome towards novel bacterial diversity and tailored functional studies.</title>
        <authorList>
            <person name="Wylensek D."/>
            <person name="Hitch T.C.A."/>
            <person name="Clavel T."/>
        </authorList>
    </citation>
    <scope>NUCLEOTIDE SEQUENCE [LARGE SCALE GENOMIC DNA]</scope>
    <source>
        <strain evidence="5 6">MUC/MUC-530-WT-4D</strain>
    </source>
</reference>
<organism evidence="5 6">
    <name type="scientific">Roseburia porci</name>
    <dbReference type="NCBI Taxonomy" id="2605790"/>
    <lineage>
        <taxon>Bacteria</taxon>
        <taxon>Bacillati</taxon>
        <taxon>Bacillota</taxon>
        <taxon>Clostridia</taxon>
        <taxon>Lachnospirales</taxon>
        <taxon>Lachnospiraceae</taxon>
        <taxon>Roseburia</taxon>
    </lineage>
</organism>
<keyword evidence="6" id="KW-1185">Reference proteome</keyword>
<dbReference type="Pfam" id="PF03466">
    <property type="entry name" value="LysR_substrate"/>
    <property type="match status" value="1"/>
</dbReference>
<dbReference type="EMBL" id="VUNI01000017">
    <property type="protein sequence ID" value="MST75386.1"/>
    <property type="molecule type" value="Genomic_DNA"/>
</dbReference>
<evidence type="ECO:0000313" key="5">
    <source>
        <dbReference type="EMBL" id="MST75386.1"/>
    </source>
</evidence>
<comment type="similarity">
    <text evidence="1">Belongs to the LysR transcriptional regulatory family.</text>
</comment>
<evidence type="ECO:0000259" key="4">
    <source>
        <dbReference type="Pfam" id="PF03466"/>
    </source>
</evidence>
<dbReference type="Gene3D" id="3.40.190.10">
    <property type="entry name" value="Periplasmic binding protein-like II"/>
    <property type="match status" value="1"/>
</dbReference>
<proteinExistence type="inferred from homology"/>
<dbReference type="SUPFAM" id="SSF53850">
    <property type="entry name" value="Periplasmic binding protein-like II"/>
    <property type="match status" value="1"/>
</dbReference>
<accession>A0A6L5YTT2</accession>
<keyword evidence="2" id="KW-0805">Transcription regulation</keyword>
<evidence type="ECO:0000256" key="2">
    <source>
        <dbReference type="ARBA" id="ARBA00023015"/>
    </source>
</evidence>
<dbReference type="Proteomes" id="UP000474024">
    <property type="component" value="Unassembled WGS sequence"/>
</dbReference>
<dbReference type="PANTHER" id="PTHR30126">
    <property type="entry name" value="HTH-TYPE TRANSCRIPTIONAL REGULATOR"/>
    <property type="match status" value="1"/>
</dbReference>